<dbReference type="Proteomes" id="UP000034617">
    <property type="component" value="Unassembled WGS sequence"/>
</dbReference>
<name>A0A0G1GJ16_9BACT</name>
<reference evidence="2 3" key="1">
    <citation type="journal article" date="2015" name="Nature">
        <title>rRNA introns, odd ribosomes, and small enigmatic genomes across a large radiation of phyla.</title>
        <authorList>
            <person name="Brown C.T."/>
            <person name="Hug L.A."/>
            <person name="Thomas B.C."/>
            <person name="Sharon I."/>
            <person name="Castelle C.J."/>
            <person name="Singh A."/>
            <person name="Wilkins M.J."/>
            <person name="Williams K.H."/>
            <person name="Banfield J.F."/>
        </authorList>
    </citation>
    <scope>NUCLEOTIDE SEQUENCE [LARGE SCALE GENOMIC DNA]</scope>
</reference>
<feature type="region of interest" description="Disordered" evidence="1">
    <location>
        <begin position="52"/>
        <end position="78"/>
    </location>
</feature>
<dbReference type="EMBL" id="LCHM01000080">
    <property type="protein sequence ID" value="KKT34333.1"/>
    <property type="molecule type" value="Genomic_DNA"/>
</dbReference>
<feature type="compositionally biased region" description="Basic and acidic residues" evidence="1">
    <location>
        <begin position="59"/>
        <end position="75"/>
    </location>
</feature>
<comment type="caution">
    <text evidence="2">The sequence shown here is derived from an EMBL/GenBank/DDBJ whole genome shotgun (WGS) entry which is preliminary data.</text>
</comment>
<evidence type="ECO:0000313" key="2">
    <source>
        <dbReference type="EMBL" id="KKT34333.1"/>
    </source>
</evidence>
<protein>
    <submittedName>
        <fullName evidence="2">Uncharacterized protein</fullName>
    </submittedName>
</protein>
<organism evidence="2 3">
    <name type="scientific">Candidatus Gottesmanbacteria bacterium GW2011_GWB1_44_11c</name>
    <dbReference type="NCBI Taxonomy" id="1618447"/>
    <lineage>
        <taxon>Bacteria</taxon>
        <taxon>Candidatus Gottesmaniibacteriota</taxon>
    </lineage>
</organism>
<dbReference type="AlphaFoldDB" id="A0A0G1GJ16"/>
<proteinExistence type="predicted"/>
<evidence type="ECO:0000256" key="1">
    <source>
        <dbReference type="SAM" id="MobiDB-lite"/>
    </source>
</evidence>
<accession>A0A0G1GJ16</accession>
<gene>
    <name evidence="2" type="ORF">UW22_C0080G0002</name>
</gene>
<evidence type="ECO:0000313" key="3">
    <source>
        <dbReference type="Proteomes" id="UP000034617"/>
    </source>
</evidence>
<sequence length="516" mass="59783">METFWVLGHLSEQPAEKKVISRSYKIVKLEEQTNPAPDISFEPIQLSQVSSRVSFRPQKRQERPLHERPSQERSSELLPVPEGLIDADAFVFDKEYGVDARNPDAVTNYLYSLADQRQIGAVNLFITYKENINDDIQRSGNVLGIRIQTGRGQQIREDEYLLLDVSTRSKRVFDQALNYFEQIGLITRRELQSLETHHGSAELEREAVWSIITTFSSAERERFFKWTQGLLNAEIVNTLFFLLDYKRREPNRHTIISSVSTERFGELETVYHLNESHKREESTSMILLSQADAKGMPINYRDLDKIFDFYVSTGLLTKKDVLAIRKEYGQHPYRVLDETVLEKKLEQRVRRILHPGYLRDEVYDMPMIQRKDGAPFDVDPQIWRIKEMNHQNGKPIFLYGVLVPGSAFMSNDEKLAYITSFNMYLMGRAKKELPRLFLLHTIKNPLDSESGLRSYLPDRGNELPYIMLVEPTKELLVALEYGQGHANLLPKPGLLATLRDALRTTLIGVYRIQSRN</sequence>